<dbReference type="Gene3D" id="3.90.550.10">
    <property type="entry name" value="Spore Coat Polysaccharide Biosynthesis Protein SpsA, Chain A"/>
    <property type="match status" value="1"/>
</dbReference>
<dbReference type="Pfam" id="PF18674">
    <property type="entry name" value="TarS_C1"/>
    <property type="match status" value="1"/>
</dbReference>
<dbReference type="KEGG" id="svu:B1H20_28805"/>
<evidence type="ECO:0000259" key="3">
    <source>
        <dbReference type="Pfam" id="PF22181"/>
    </source>
</evidence>
<dbReference type="SUPFAM" id="SSF53448">
    <property type="entry name" value="Nucleotide-diphospho-sugar transferases"/>
    <property type="match status" value="1"/>
</dbReference>
<organism evidence="4 5">
    <name type="scientific">Streptomyces violaceoruber</name>
    <dbReference type="NCBI Taxonomy" id="1935"/>
    <lineage>
        <taxon>Bacteria</taxon>
        <taxon>Bacillati</taxon>
        <taxon>Actinomycetota</taxon>
        <taxon>Actinomycetes</taxon>
        <taxon>Kitasatosporales</taxon>
        <taxon>Streptomycetaceae</taxon>
        <taxon>Streptomyces</taxon>
        <taxon>Streptomyces violaceoruber group</taxon>
    </lineage>
</organism>
<dbReference type="InterPro" id="IPR041038">
    <property type="entry name" value="TarS_C1"/>
</dbReference>
<dbReference type="EMBL" id="CP020570">
    <property type="protein sequence ID" value="ARF66432.1"/>
    <property type="molecule type" value="Genomic_DNA"/>
</dbReference>
<dbReference type="InterPro" id="IPR054028">
    <property type="entry name" value="TarS/TarP_linker"/>
</dbReference>
<evidence type="ECO:0000259" key="2">
    <source>
        <dbReference type="Pfam" id="PF18674"/>
    </source>
</evidence>
<dbReference type="Pfam" id="PF22181">
    <property type="entry name" value="TarS_linker"/>
    <property type="match status" value="1"/>
</dbReference>
<accession>A0A1V0UN75</accession>
<gene>
    <name evidence="4" type="ORF">B1H20_28805</name>
</gene>
<dbReference type="OrthoDB" id="2676521at2"/>
<dbReference type="STRING" id="1935.B1H20_28805"/>
<feature type="domain" description="Glycosyltransferase 2-like" evidence="1">
    <location>
        <begin position="2"/>
        <end position="124"/>
    </location>
</feature>
<name>A0A1V0UN75_STRVN</name>
<feature type="domain" description="TarS C-terminal" evidence="2">
    <location>
        <begin position="357"/>
        <end position="507"/>
    </location>
</feature>
<feature type="domain" description="TarS/TarP linker" evidence="3">
    <location>
        <begin position="214"/>
        <end position="305"/>
    </location>
</feature>
<sequence length="656" mass="72946">MPYLTKTLTSVVEQTIGRDRLEIITVNDGSTDGTGDELERFAAQYPGLFQVFHQENSGGPSAPRNKGLDNARGKFVFFLDADDYLGAEALERMLAMAEKNNTDVVLGKMVGVNGRGAPASMFRRNQPRTDVFNSRVYWALNPLKLIRRELIEKHELRFPLGYKTCEDQLFTGMLYLKADGISVVADYDCLFIVKRDDGGNITTTTRGADTRIRVLELMVDMVEKQVPAGPDRDGLMNRHLSIDMFHALIHLARESDPELQKKNYQQLAALLERSYPDSLKAQVNAVTRLRCELIQRGMLQETIELEKVDREHRSTGVQPDVLVEGDRAYTRLPFFRDADRGIPDEIYDVTTALQDRHQLDSVTVDGSFLKITGHAYVRRVSQDAAATELVLRERGSKVEHRFPTTVLATPELGAGKEDGGKYRYPAAGFSAEIDLANAVDGSRLPKGLWDVLVAVRIEDVVKEIRFGHRRLPSVQSAPQTYVVTDGEENFAAALYYTNPYSNLTLDIGEKMHKVADKLHVDSVRWSSSIPSQLEVSGSWKLAAGPVSALSVRLQSDGGKAVTLPVTPQGDQGFTANVPVQGLASGTWAVSMWLPSQRDEGWSKPVAVQPGLKSTRWYRRGLPWYVVPAKRGNLVLRVGRVALVKAGVKRLRALRTA</sequence>
<evidence type="ECO:0008006" key="6">
    <source>
        <dbReference type="Google" id="ProtNLM"/>
    </source>
</evidence>
<dbReference type="Pfam" id="PF00535">
    <property type="entry name" value="Glycos_transf_2"/>
    <property type="match status" value="1"/>
</dbReference>
<dbReference type="PANTHER" id="PTHR22916:SF3">
    <property type="entry name" value="UDP-GLCNAC:BETAGAL BETA-1,3-N-ACETYLGLUCOSAMINYLTRANSFERASE-LIKE PROTEIN 1"/>
    <property type="match status" value="1"/>
</dbReference>
<evidence type="ECO:0000313" key="4">
    <source>
        <dbReference type="EMBL" id="ARF66432.1"/>
    </source>
</evidence>
<evidence type="ECO:0000259" key="1">
    <source>
        <dbReference type="Pfam" id="PF00535"/>
    </source>
</evidence>
<protein>
    <recommendedName>
        <fullName evidence="6">Glycosyltransferase 2-like domain-containing protein</fullName>
    </recommendedName>
</protein>
<dbReference type="InterPro" id="IPR001173">
    <property type="entry name" value="Glyco_trans_2-like"/>
</dbReference>
<dbReference type="AlphaFoldDB" id="A0A1V0UN75"/>
<proteinExistence type="predicted"/>
<dbReference type="Proteomes" id="UP000192445">
    <property type="component" value="Chromosome"/>
</dbReference>
<dbReference type="PANTHER" id="PTHR22916">
    <property type="entry name" value="GLYCOSYLTRANSFERASE"/>
    <property type="match status" value="1"/>
</dbReference>
<dbReference type="GO" id="GO:0016758">
    <property type="term" value="F:hexosyltransferase activity"/>
    <property type="evidence" value="ECO:0007669"/>
    <property type="project" value="UniProtKB-ARBA"/>
</dbReference>
<evidence type="ECO:0000313" key="5">
    <source>
        <dbReference type="Proteomes" id="UP000192445"/>
    </source>
</evidence>
<dbReference type="InterPro" id="IPR029044">
    <property type="entry name" value="Nucleotide-diphossugar_trans"/>
</dbReference>
<dbReference type="CDD" id="cd00761">
    <property type="entry name" value="Glyco_tranf_GTA_type"/>
    <property type="match status" value="1"/>
</dbReference>
<reference evidence="4 5" key="1">
    <citation type="submission" date="2017-03" db="EMBL/GenBank/DDBJ databases">
        <title>Complete Genome Sequence of a natural compounds producer, Streptomyces violaceus S21.</title>
        <authorList>
            <person name="Zhong C."/>
            <person name="Zhao Z."/>
            <person name="Fu J."/>
            <person name="Zong G."/>
            <person name="Qin R."/>
            <person name="Cao G."/>
        </authorList>
    </citation>
    <scope>NUCLEOTIDE SEQUENCE [LARGE SCALE GENOMIC DNA]</scope>
    <source>
        <strain evidence="4 5">S21</strain>
    </source>
</reference>